<dbReference type="Proteomes" id="UP000614469">
    <property type="component" value="Unassembled WGS sequence"/>
</dbReference>
<dbReference type="GO" id="GO:0006571">
    <property type="term" value="P:tyrosine biosynthetic process"/>
    <property type="evidence" value="ECO:0007669"/>
    <property type="project" value="InterPro"/>
</dbReference>
<gene>
    <name evidence="4" type="ORF">H8E29_16885</name>
</gene>
<accession>A0A8J6NPP9</accession>
<dbReference type="Pfam" id="PF02153">
    <property type="entry name" value="PDH_N"/>
    <property type="match status" value="1"/>
</dbReference>
<keyword evidence="2" id="KW-0560">Oxidoreductase</keyword>
<reference evidence="4 5" key="1">
    <citation type="submission" date="2020-08" db="EMBL/GenBank/DDBJ databases">
        <title>Bridging the membrane lipid divide: bacteria of the FCB group superphylum have the potential to synthesize archaeal ether lipids.</title>
        <authorList>
            <person name="Villanueva L."/>
            <person name="Von Meijenfeldt F.A.B."/>
            <person name="Westbye A.B."/>
            <person name="Yadav S."/>
            <person name="Hopmans E.C."/>
            <person name="Dutilh B.E."/>
            <person name="Sinninghe Damste J.S."/>
        </authorList>
    </citation>
    <scope>NUCLEOTIDE SEQUENCE [LARGE SCALE GENOMIC DNA]</scope>
    <source>
        <strain evidence="4">NIOZ-UU36</strain>
    </source>
</reference>
<dbReference type="InterPro" id="IPR008927">
    <property type="entry name" value="6-PGluconate_DH-like_C_sf"/>
</dbReference>
<dbReference type="PROSITE" id="PS51176">
    <property type="entry name" value="PDH_ADH"/>
    <property type="match status" value="1"/>
</dbReference>
<dbReference type="AlphaFoldDB" id="A0A8J6NPP9"/>
<dbReference type="GO" id="GO:0070403">
    <property type="term" value="F:NAD+ binding"/>
    <property type="evidence" value="ECO:0007669"/>
    <property type="project" value="InterPro"/>
</dbReference>
<dbReference type="SUPFAM" id="SSF48179">
    <property type="entry name" value="6-phosphogluconate dehydrogenase C-terminal domain-like"/>
    <property type="match status" value="1"/>
</dbReference>
<evidence type="ECO:0000313" key="5">
    <source>
        <dbReference type="Proteomes" id="UP000614469"/>
    </source>
</evidence>
<evidence type="ECO:0000256" key="1">
    <source>
        <dbReference type="ARBA" id="ARBA00007964"/>
    </source>
</evidence>
<name>A0A8J6NPP9_9CHLR</name>
<feature type="domain" description="Prephenate/arogenate dehydrogenase" evidence="3">
    <location>
        <begin position="10"/>
        <end position="286"/>
    </location>
</feature>
<dbReference type="GO" id="GO:0008977">
    <property type="term" value="F:prephenate dehydrogenase (NAD+) activity"/>
    <property type="evidence" value="ECO:0007669"/>
    <property type="project" value="InterPro"/>
</dbReference>
<dbReference type="GO" id="GO:0004665">
    <property type="term" value="F:prephenate dehydrogenase (NADP+) activity"/>
    <property type="evidence" value="ECO:0007669"/>
    <property type="project" value="InterPro"/>
</dbReference>
<dbReference type="PANTHER" id="PTHR21363:SF0">
    <property type="entry name" value="PREPHENATE DEHYDROGENASE [NADP(+)]"/>
    <property type="match status" value="1"/>
</dbReference>
<comment type="caution">
    <text evidence="4">The sequence shown here is derived from an EMBL/GenBank/DDBJ whole genome shotgun (WGS) entry which is preliminary data.</text>
</comment>
<dbReference type="Pfam" id="PF20463">
    <property type="entry name" value="PDH_C"/>
    <property type="match status" value="1"/>
</dbReference>
<dbReference type="FunFam" id="3.40.50.720:FF:000208">
    <property type="entry name" value="Prephenate dehydrogenase"/>
    <property type="match status" value="1"/>
</dbReference>
<dbReference type="Gene3D" id="3.40.50.720">
    <property type="entry name" value="NAD(P)-binding Rossmann-like Domain"/>
    <property type="match status" value="1"/>
</dbReference>
<dbReference type="InterPro" id="IPR003099">
    <property type="entry name" value="Prephen_DH"/>
</dbReference>
<protein>
    <submittedName>
        <fullName evidence="4">Prephenate dehydrogenase</fullName>
    </submittedName>
</protein>
<sequence>MEESNFLHDQNIAILGLGLMGASLAMGLRGHCNSLLGADSDPETCQIALAKGVVDSASTDLRQVLPEADILIIATPVAAALEIIAELPRIHNGGKLIVTDLTSTKIEIMCALESLPSNFDIIGGHPICGKETLGISNAEKEMLEGCIYTLTPSGRTSERTKTLAAQLVDAIGATPLWIDAKEHDRTLAATSHAPHLLSVALTHATEKKYARLSGGGFSSATRLASTPTSMMLSMVMTNADNTIEALEKVKTEIDKILALMKAGDEVNLEILLDASKNKREEMMRKA</sequence>
<dbReference type="SUPFAM" id="SSF51735">
    <property type="entry name" value="NAD(P)-binding Rossmann-fold domains"/>
    <property type="match status" value="1"/>
</dbReference>
<dbReference type="Gene3D" id="1.10.3660.10">
    <property type="entry name" value="6-phosphogluconate dehydrogenase C-terminal like domain"/>
    <property type="match status" value="1"/>
</dbReference>
<evidence type="ECO:0000256" key="2">
    <source>
        <dbReference type="ARBA" id="ARBA00023002"/>
    </source>
</evidence>
<comment type="similarity">
    <text evidence="1">Belongs to the prephenate/arogenate dehydrogenase family.</text>
</comment>
<evidence type="ECO:0000313" key="4">
    <source>
        <dbReference type="EMBL" id="MBC8336933.1"/>
    </source>
</evidence>
<dbReference type="InterPro" id="IPR046826">
    <property type="entry name" value="PDH_N"/>
</dbReference>
<dbReference type="InterPro" id="IPR046825">
    <property type="entry name" value="PDH_C"/>
</dbReference>
<dbReference type="InterPro" id="IPR036291">
    <property type="entry name" value="NAD(P)-bd_dom_sf"/>
</dbReference>
<proteinExistence type="inferred from homology"/>
<dbReference type="PANTHER" id="PTHR21363">
    <property type="entry name" value="PREPHENATE DEHYDROGENASE"/>
    <property type="match status" value="1"/>
</dbReference>
<dbReference type="InterPro" id="IPR050812">
    <property type="entry name" value="Preph/Arog_dehydrog"/>
</dbReference>
<dbReference type="EMBL" id="JACNJN010000212">
    <property type="protein sequence ID" value="MBC8336933.1"/>
    <property type="molecule type" value="Genomic_DNA"/>
</dbReference>
<evidence type="ECO:0000259" key="3">
    <source>
        <dbReference type="PROSITE" id="PS51176"/>
    </source>
</evidence>
<organism evidence="4 5">
    <name type="scientific">Candidatus Desulfolinea nitratireducens</name>
    <dbReference type="NCBI Taxonomy" id="2841698"/>
    <lineage>
        <taxon>Bacteria</taxon>
        <taxon>Bacillati</taxon>
        <taxon>Chloroflexota</taxon>
        <taxon>Anaerolineae</taxon>
        <taxon>Anaerolineales</taxon>
        <taxon>Anaerolineales incertae sedis</taxon>
        <taxon>Candidatus Desulfolinea</taxon>
    </lineage>
</organism>